<protein>
    <submittedName>
        <fullName evidence="1">Uncharacterized protein</fullName>
    </submittedName>
</protein>
<feature type="non-terminal residue" evidence="1">
    <location>
        <position position="1"/>
    </location>
</feature>
<evidence type="ECO:0000313" key="1">
    <source>
        <dbReference type="EMBL" id="GFD56404.1"/>
    </source>
</evidence>
<name>A0A699XIS7_TANCI</name>
<accession>A0A699XIS7</accession>
<dbReference type="AlphaFoldDB" id="A0A699XIS7"/>
<proteinExistence type="predicted"/>
<sequence length="44" mass="4481">IVRGAGTGKFELPSGLGISALLCGGRALAAGNYWYSAGLKKLDQ</sequence>
<comment type="caution">
    <text evidence="1">The sequence shown here is derived from an EMBL/GenBank/DDBJ whole genome shotgun (WGS) entry which is preliminary data.</text>
</comment>
<reference evidence="1" key="1">
    <citation type="journal article" date="2019" name="Sci. Rep.">
        <title>Draft genome of Tanacetum cinerariifolium, the natural source of mosquito coil.</title>
        <authorList>
            <person name="Yamashiro T."/>
            <person name="Shiraishi A."/>
            <person name="Satake H."/>
            <person name="Nakayama K."/>
        </authorList>
    </citation>
    <scope>NUCLEOTIDE SEQUENCE</scope>
</reference>
<organism evidence="1">
    <name type="scientific">Tanacetum cinerariifolium</name>
    <name type="common">Dalmatian daisy</name>
    <name type="synonym">Chrysanthemum cinerariifolium</name>
    <dbReference type="NCBI Taxonomy" id="118510"/>
    <lineage>
        <taxon>Eukaryota</taxon>
        <taxon>Viridiplantae</taxon>
        <taxon>Streptophyta</taxon>
        <taxon>Embryophyta</taxon>
        <taxon>Tracheophyta</taxon>
        <taxon>Spermatophyta</taxon>
        <taxon>Magnoliopsida</taxon>
        <taxon>eudicotyledons</taxon>
        <taxon>Gunneridae</taxon>
        <taxon>Pentapetalae</taxon>
        <taxon>asterids</taxon>
        <taxon>campanulids</taxon>
        <taxon>Asterales</taxon>
        <taxon>Asteraceae</taxon>
        <taxon>Asteroideae</taxon>
        <taxon>Anthemideae</taxon>
        <taxon>Anthemidinae</taxon>
        <taxon>Tanacetum</taxon>
    </lineage>
</organism>
<dbReference type="EMBL" id="BKCJ011828990">
    <property type="protein sequence ID" value="GFD56404.1"/>
    <property type="molecule type" value="Genomic_DNA"/>
</dbReference>
<gene>
    <name evidence="1" type="ORF">Tci_928373</name>
</gene>